<dbReference type="Proteomes" id="UP000461595">
    <property type="component" value="Unassembled WGS sequence"/>
</dbReference>
<dbReference type="Pfam" id="PF09902">
    <property type="entry name" value="DUF2129"/>
    <property type="match status" value="1"/>
</dbReference>
<sequence>MPISYDKMVLKGEAMEAKVQHRSLYVYLYYNRDRRKLSSYGDIAYHSRRLRYVQLFVKADQLSSIIAQLQGQSFVRDIQTSLLTELPLTYQGIDLGTLESGD</sequence>
<dbReference type="EMBL" id="WSRS01000018">
    <property type="protein sequence ID" value="MVX58656.1"/>
    <property type="molecule type" value="Genomic_DNA"/>
</dbReference>
<proteinExistence type="predicted"/>
<evidence type="ECO:0000313" key="2">
    <source>
        <dbReference type="EMBL" id="MVX58656.1"/>
    </source>
</evidence>
<comment type="caution">
    <text evidence="2">The sequence shown here is derived from an EMBL/GenBank/DDBJ whole genome shotgun (WGS) entry which is preliminary data.</text>
</comment>
<evidence type="ECO:0000256" key="1">
    <source>
        <dbReference type="ARBA" id="ARBA00022490"/>
    </source>
</evidence>
<evidence type="ECO:0000313" key="3">
    <source>
        <dbReference type="Proteomes" id="UP000461595"/>
    </source>
</evidence>
<keyword evidence="1" id="KW-0963">Cytoplasm</keyword>
<gene>
    <name evidence="2" type="ORF">E5983_03195</name>
</gene>
<dbReference type="AlphaFoldDB" id="A0A7X3G920"/>
<dbReference type="InterPro" id="IPR016979">
    <property type="entry name" value="DUF2129"/>
</dbReference>
<accession>A0A7X3G920</accession>
<organism evidence="2 3">
    <name type="scientific">Streptococcus danieliae</name>
    <dbReference type="NCBI Taxonomy" id="747656"/>
    <lineage>
        <taxon>Bacteria</taxon>
        <taxon>Bacillati</taxon>
        <taxon>Bacillota</taxon>
        <taxon>Bacilli</taxon>
        <taxon>Lactobacillales</taxon>
        <taxon>Streptococcaceae</taxon>
        <taxon>Streptococcus</taxon>
    </lineage>
</organism>
<reference evidence="2 3" key="1">
    <citation type="submission" date="2019-12" db="EMBL/GenBank/DDBJ databases">
        <title>Microbes associate with the intestines of laboratory mice.</title>
        <authorList>
            <person name="Navarre W."/>
            <person name="Wong E."/>
        </authorList>
    </citation>
    <scope>NUCLEOTIDE SEQUENCE [LARGE SCALE GENOMIC DNA]</scope>
    <source>
        <strain evidence="2 3">NM51_B2-22</strain>
    </source>
</reference>
<name>A0A7X3G920_9STRE</name>
<protein>
    <submittedName>
        <fullName evidence="2">DUF2129 domain-containing protein</fullName>
    </submittedName>
</protein>